<dbReference type="AlphaFoldDB" id="A0A5B9MEE3"/>
<name>A0A5B9MEE3_9BACT</name>
<reference evidence="1 2" key="1">
    <citation type="submission" date="2019-02" db="EMBL/GenBank/DDBJ databases">
        <title>Planctomycetal bacteria perform biofilm scaping via a novel small molecule.</title>
        <authorList>
            <person name="Jeske O."/>
            <person name="Boedeker C."/>
            <person name="Wiegand S."/>
            <person name="Breitling P."/>
            <person name="Kallscheuer N."/>
            <person name="Jogler M."/>
            <person name="Rohde M."/>
            <person name="Petersen J."/>
            <person name="Medema M.H."/>
            <person name="Surup F."/>
            <person name="Jogler C."/>
        </authorList>
    </citation>
    <scope>NUCLEOTIDE SEQUENCE [LARGE SCALE GENOMIC DNA]</scope>
    <source>
        <strain evidence="1 2">Mal15</strain>
    </source>
</reference>
<keyword evidence="2" id="KW-1185">Reference proteome</keyword>
<evidence type="ECO:0000313" key="1">
    <source>
        <dbReference type="EMBL" id="QEF99468.1"/>
    </source>
</evidence>
<dbReference type="KEGG" id="smam:Mal15_35330"/>
<organism evidence="1 2">
    <name type="scientific">Stieleria maiorica</name>
    <dbReference type="NCBI Taxonomy" id="2795974"/>
    <lineage>
        <taxon>Bacteria</taxon>
        <taxon>Pseudomonadati</taxon>
        <taxon>Planctomycetota</taxon>
        <taxon>Planctomycetia</taxon>
        <taxon>Pirellulales</taxon>
        <taxon>Pirellulaceae</taxon>
        <taxon>Stieleria</taxon>
    </lineage>
</organism>
<protein>
    <submittedName>
        <fullName evidence="1">Uncharacterized protein</fullName>
    </submittedName>
</protein>
<proteinExistence type="predicted"/>
<gene>
    <name evidence="1" type="ORF">Mal15_35330</name>
</gene>
<dbReference type="Proteomes" id="UP000321353">
    <property type="component" value="Chromosome"/>
</dbReference>
<dbReference type="EMBL" id="CP036264">
    <property type="protein sequence ID" value="QEF99468.1"/>
    <property type="molecule type" value="Genomic_DNA"/>
</dbReference>
<evidence type="ECO:0000313" key="2">
    <source>
        <dbReference type="Proteomes" id="UP000321353"/>
    </source>
</evidence>
<sequence length="73" mass="7895">MISAWHCTIVLLVNRDWLTNVNVLVGGTKLRSVVGGTRRGRRGLAEAGCSARDGTLWKGGSQPECADENARKE</sequence>
<accession>A0A5B9MEE3</accession>